<dbReference type="AlphaFoldDB" id="A0A402A7J7"/>
<protein>
    <submittedName>
        <fullName evidence="1">Uncharacterized protein</fullName>
    </submittedName>
</protein>
<reference evidence="2" key="1">
    <citation type="submission" date="2018-12" db="EMBL/GenBank/DDBJ databases">
        <title>Tengunoibacter tsumagoiensis gen. nov., sp. nov., Dictyobacter kobayashii sp. nov., D. alpinus sp. nov., and D. joshuensis sp. nov. and description of Dictyobacteraceae fam. nov. within the order Ktedonobacterales isolated from Tengu-no-mugimeshi.</title>
        <authorList>
            <person name="Wang C.M."/>
            <person name="Zheng Y."/>
            <person name="Sakai Y."/>
            <person name="Toyoda A."/>
            <person name="Minakuchi Y."/>
            <person name="Abe K."/>
            <person name="Yokota A."/>
            <person name="Yabe S."/>
        </authorList>
    </citation>
    <scope>NUCLEOTIDE SEQUENCE [LARGE SCALE GENOMIC DNA]</scope>
    <source>
        <strain evidence="2">Uno3</strain>
    </source>
</reference>
<keyword evidence="2" id="KW-1185">Reference proteome</keyword>
<evidence type="ECO:0000313" key="1">
    <source>
        <dbReference type="EMBL" id="GCE15130.1"/>
    </source>
</evidence>
<organism evidence="1 2">
    <name type="scientific">Tengunoibacter tsumagoiensis</name>
    <dbReference type="NCBI Taxonomy" id="2014871"/>
    <lineage>
        <taxon>Bacteria</taxon>
        <taxon>Bacillati</taxon>
        <taxon>Chloroflexota</taxon>
        <taxon>Ktedonobacteria</taxon>
        <taxon>Ktedonobacterales</taxon>
        <taxon>Dictyobacteraceae</taxon>
        <taxon>Tengunoibacter</taxon>
    </lineage>
</organism>
<comment type="caution">
    <text evidence="1">The sequence shown here is derived from an EMBL/GenBank/DDBJ whole genome shotgun (WGS) entry which is preliminary data.</text>
</comment>
<dbReference type="EMBL" id="BIFR01000002">
    <property type="protein sequence ID" value="GCE15130.1"/>
    <property type="molecule type" value="Genomic_DNA"/>
</dbReference>
<sequence>MKSLLLCQTSFVGDWYSYGEGKYISITIEQDGTGIYKGPAGYSGWTYGDPFYKNIRGSGASFTGDRYISPISSSIVSSQISVSSDDSSFTKTLPG</sequence>
<proteinExistence type="predicted"/>
<dbReference type="Proteomes" id="UP000287352">
    <property type="component" value="Unassembled WGS sequence"/>
</dbReference>
<name>A0A402A7J7_9CHLR</name>
<gene>
    <name evidence="1" type="ORF">KTT_49890</name>
</gene>
<evidence type="ECO:0000313" key="2">
    <source>
        <dbReference type="Proteomes" id="UP000287352"/>
    </source>
</evidence>
<accession>A0A402A7J7</accession>